<reference evidence="4 5" key="1">
    <citation type="submission" date="2014-04" db="EMBL/GenBank/DDBJ databases">
        <authorList>
            <consortium name="DOE Joint Genome Institute"/>
            <person name="Kuo A."/>
            <person name="Martino E."/>
            <person name="Perotto S."/>
            <person name="Kohler A."/>
            <person name="Nagy L.G."/>
            <person name="Floudas D."/>
            <person name="Copeland A."/>
            <person name="Barry K.W."/>
            <person name="Cichocki N."/>
            <person name="Veneault-Fourrey C."/>
            <person name="LaButti K."/>
            <person name="Lindquist E.A."/>
            <person name="Lipzen A."/>
            <person name="Lundell T."/>
            <person name="Morin E."/>
            <person name="Murat C."/>
            <person name="Sun H."/>
            <person name="Tunlid A."/>
            <person name="Henrissat B."/>
            <person name="Grigoriev I.V."/>
            <person name="Hibbett D.S."/>
            <person name="Martin F."/>
            <person name="Nordberg H.P."/>
            <person name="Cantor M.N."/>
            <person name="Hua S.X."/>
        </authorList>
    </citation>
    <scope>NUCLEOTIDE SEQUENCE [LARGE SCALE GENOMIC DNA]</scope>
    <source>
        <strain evidence="4 5">Zn</strain>
    </source>
</reference>
<dbReference type="PROSITE" id="PS50048">
    <property type="entry name" value="ZN2_CY6_FUNGAL_2"/>
    <property type="match status" value="1"/>
</dbReference>
<dbReference type="SUPFAM" id="SSF57701">
    <property type="entry name" value="Zn2/Cys6 DNA-binding domain"/>
    <property type="match status" value="1"/>
</dbReference>
<protein>
    <recommendedName>
        <fullName evidence="3">Zn(2)-C6 fungal-type domain-containing protein</fullName>
    </recommendedName>
</protein>
<reference evidence="5" key="2">
    <citation type="submission" date="2015-01" db="EMBL/GenBank/DDBJ databases">
        <title>Evolutionary Origins and Diversification of the Mycorrhizal Mutualists.</title>
        <authorList>
            <consortium name="DOE Joint Genome Institute"/>
            <consortium name="Mycorrhizal Genomics Consortium"/>
            <person name="Kohler A."/>
            <person name="Kuo A."/>
            <person name="Nagy L.G."/>
            <person name="Floudas D."/>
            <person name="Copeland A."/>
            <person name="Barry K.W."/>
            <person name="Cichocki N."/>
            <person name="Veneault-Fourrey C."/>
            <person name="LaButti K."/>
            <person name="Lindquist E.A."/>
            <person name="Lipzen A."/>
            <person name="Lundell T."/>
            <person name="Morin E."/>
            <person name="Murat C."/>
            <person name="Riley R."/>
            <person name="Ohm R."/>
            <person name="Sun H."/>
            <person name="Tunlid A."/>
            <person name="Henrissat B."/>
            <person name="Grigoriev I.V."/>
            <person name="Hibbett D.S."/>
            <person name="Martin F."/>
        </authorList>
    </citation>
    <scope>NUCLEOTIDE SEQUENCE [LARGE SCALE GENOMIC DNA]</scope>
    <source>
        <strain evidence="5">Zn</strain>
    </source>
</reference>
<dbReference type="Gene3D" id="4.10.240.10">
    <property type="entry name" value="Zn(2)-C6 fungal-type DNA-binding domain"/>
    <property type="match status" value="1"/>
</dbReference>
<dbReference type="SMART" id="SM00066">
    <property type="entry name" value="GAL4"/>
    <property type="match status" value="2"/>
</dbReference>
<dbReference type="HOGENOM" id="CLU_332626_0_0_1"/>
<dbReference type="EMBL" id="KN832874">
    <property type="protein sequence ID" value="KIN02656.1"/>
    <property type="molecule type" value="Genomic_DNA"/>
</dbReference>
<dbReference type="InParanoid" id="A0A0C3H3H6"/>
<keyword evidence="1" id="KW-0539">Nucleus</keyword>
<feature type="compositionally biased region" description="Low complexity" evidence="2">
    <location>
        <begin position="448"/>
        <end position="458"/>
    </location>
</feature>
<dbReference type="OrthoDB" id="5303703at2759"/>
<dbReference type="InterPro" id="IPR001138">
    <property type="entry name" value="Zn2Cys6_DnaBD"/>
</dbReference>
<dbReference type="CDD" id="cd00067">
    <property type="entry name" value="GAL4"/>
    <property type="match status" value="1"/>
</dbReference>
<gene>
    <name evidence="4" type="ORF">OIDMADRAFT_178571</name>
</gene>
<evidence type="ECO:0000256" key="1">
    <source>
        <dbReference type="ARBA" id="ARBA00023242"/>
    </source>
</evidence>
<feature type="region of interest" description="Disordered" evidence="2">
    <location>
        <begin position="832"/>
        <end position="860"/>
    </location>
</feature>
<evidence type="ECO:0000313" key="5">
    <source>
        <dbReference type="Proteomes" id="UP000054321"/>
    </source>
</evidence>
<dbReference type="Proteomes" id="UP000054321">
    <property type="component" value="Unassembled WGS sequence"/>
</dbReference>
<accession>A0A0C3H3H6</accession>
<feature type="domain" description="Zn(2)-C6 fungal-type" evidence="3">
    <location>
        <begin position="401"/>
        <end position="434"/>
    </location>
</feature>
<dbReference type="AlphaFoldDB" id="A0A0C3H3H6"/>
<sequence>MSLSLPQGLPGMSLDNRNPKTPALLDDAYFAAATARPKIQGFRDIGILMNSRRAASLNAIRGGPSACIDEDNSGTYDPSESRSKTVVSKPRKIKKAKRENRNDDPSQEQTRRRTQVGYSLPVIFTLSSAKGTNYLRSISPGPFNDDFNGPERIKESPNADNAILFTRGQVKKPTRLGSEATRVDGLTPDQLSDGHLQRRGCKACFAAEDDNCSLICHAYDYPCSSCHDAGIDCELITPPEFKRICERCKKKRIPCSYKIDGGRGVSECENCRNAAVTCCAGPLRATHAKKFQGEMATQGTTSSMEAVPQSGASLQTSITAPTALTGVAPLSSVFPQIAAALQTVAISEATASPQMAVSSRVGTTRQTSASLQTVLAAPLVPATSLPPPTAATLPPPRMYVACNQCRGEGLRCNLKRHQTGPCSNCKQNNETCKFVLIPPPEKLIRNNAASARGGSTSKKSTKKPSSKKKNKRRKLPAKKSLRGKGTVSKRGSRNTSFYPPALEHRMTQGIPHILICTSFAHPISFNHVPAPGGSHACSWCSSPFFGLFGHGEREVEVIPWPNGHGYEEIGLDPAENIANVSNIKFNNNIGCRGSVNAKGKEQKFSKDLRGHSQLGEEYSRMCISCTFQRVCIMACDSHQMKSMEDIDPRVYNEREFERAVVALQSGDKEGSRLVTEARWCSVCPALAEHRCIAKQENILVDEDDFDVERQGRYRAECGKGCGLLLCETCKDLLSKLEIAKMFSLVPATRDTNTLDLLVRMVQEDKFHYAIGTRADAGFLTSEGELSRRLEKGFGEDVDMENEGQYSDEEGEHCDDNSMDMEVIASQNEDSIFRGEKRTQEGEASKTGGEIEAIVISDDED</sequence>
<dbReference type="STRING" id="913774.A0A0C3H3H6"/>
<evidence type="ECO:0000259" key="3">
    <source>
        <dbReference type="PROSITE" id="PS50048"/>
    </source>
</evidence>
<organism evidence="4 5">
    <name type="scientific">Oidiodendron maius (strain Zn)</name>
    <dbReference type="NCBI Taxonomy" id="913774"/>
    <lineage>
        <taxon>Eukaryota</taxon>
        <taxon>Fungi</taxon>
        <taxon>Dikarya</taxon>
        <taxon>Ascomycota</taxon>
        <taxon>Pezizomycotina</taxon>
        <taxon>Leotiomycetes</taxon>
        <taxon>Leotiomycetes incertae sedis</taxon>
        <taxon>Myxotrichaceae</taxon>
        <taxon>Oidiodendron</taxon>
    </lineage>
</organism>
<dbReference type="GO" id="GO:0000981">
    <property type="term" value="F:DNA-binding transcription factor activity, RNA polymerase II-specific"/>
    <property type="evidence" value="ECO:0007669"/>
    <property type="project" value="InterPro"/>
</dbReference>
<feature type="compositionally biased region" description="Basic residues" evidence="2">
    <location>
        <begin position="89"/>
        <end position="98"/>
    </location>
</feature>
<evidence type="ECO:0000256" key="2">
    <source>
        <dbReference type="SAM" id="MobiDB-lite"/>
    </source>
</evidence>
<keyword evidence="5" id="KW-1185">Reference proteome</keyword>
<dbReference type="InterPro" id="IPR036864">
    <property type="entry name" value="Zn2-C6_fun-type_DNA-bd_sf"/>
</dbReference>
<evidence type="ECO:0000313" key="4">
    <source>
        <dbReference type="EMBL" id="KIN02656.1"/>
    </source>
</evidence>
<proteinExistence type="predicted"/>
<feature type="region of interest" description="Disordered" evidence="2">
    <location>
        <begin position="447"/>
        <end position="499"/>
    </location>
</feature>
<dbReference type="GO" id="GO:0008270">
    <property type="term" value="F:zinc ion binding"/>
    <property type="evidence" value="ECO:0007669"/>
    <property type="project" value="InterPro"/>
</dbReference>
<name>A0A0C3H3H6_OIDMZ</name>
<feature type="region of interest" description="Disordered" evidence="2">
    <location>
        <begin position="63"/>
        <end position="115"/>
    </location>
</feature>
<feature type="compositionally biased region" description="Basic residues" evidence="2">
    <location>
        <begin position="459"/>
        <end position="482"/>
    </location>
</feature>
<feature type="compositionally biased region" description="Basic and acidic residues" evidence="2">
    <location>
        <begin position="832"/>
        <end position="843"/>
    </location>
</feature>